<dbReference type="InterPro" id="IPR006179">
    <property type="entry name" value="5_nucleotidase/apyrase"/>
</dbReference>
<proteinExistence type="predicted"/>
<dbReference type="STRING" id="1224947.SAMN05216480_11730"/>
<accession>A0A1I7IKB2</accession>
<protein>
    <submittedName>
        <fullName evidence="2">5'-nucleotidase, C-terminal domain</fullName>
    </submittedName>
</protein>
<dbReference type="SUPFAM" id="SSF55816">
    <property type="entry name" value="5'-nucleotidase (syn. UDP-sugar hydrolase), C-terminal domain"/>
    <property type="match status" value="1"/>
</dbReference>
<feature type="domain" description="5'-Nucleotidase C-terminal" evidence="1">
    <location>
        <begin position="77"/>
        <end position="217"/>
    </location>
</feature>
<dbReference type="GO" id="GO:0016787">
    <property type="term" value="F:hydrolase activity"/>
    <property type="evidence" value="ECO:0007669"/>
    <property type="project" value="InterPro"/>
</dbReference>
<dbReference type="Gene3D" id="3.90.780.10">
    <property type="entry name" value="5'-Nucleotidase, C-terminal domain"/>
    <property type="match status" value="1"/>
</dbReference>
<dbReference type="Pfam" id="PF02872">
    <property type="entry name" value="5_nucleotid_C"/>
    <property type="match status" value="1"/>
</dbReference>
<dbReference type="PANTHER" id="PTHR11575:SF24">
    <property type="entry name" value="5'-NUCLEOTIDASE"/>
    <property type="match status" value="1"/>
</dbReference>
<dbReference type="OrthoDB" id="4762412at2"/>
<dbReference type="RefSeq" id="WP_093026287.1">
    <property type="nucleotide sequence ID" value="NZ_FPBK01000017.1"/>
</dbReference>
<gene>
    <name evidence="2" type="ORF">SAMN05216480_11730</name>
</gene>
<dbReference type="Proteomes" id="UP000199138">
    <property type="component" value="Unassembled WGS sequence"/>
</dbReference>
<keyword evidence="3" id="KW-1185">Reference proteome</keyword>
<evidence type="ECO:0000259" key="1">
    <source>
        <dbReference type="Pfam" id="PF02872"/>
    </source>
</evidence>
<dbReference type="InterPro" id="IPR008334">
    <property type="entry name" value="5'-Nucleotdase_C"/>
</dbReference>
<name>A0A1I7IKB2_9FLAO</name>
<dbReference type="AlphaFoldDB" id="A0A1I7IKB2"/>
<reference evidence="2 3" key="1">
    <citation type="submission" date="2016-10" db="EMBL/GenBank/DDBJ databases">
        <authorList>
            <person name="de Groot N.N."/>
        </authorList>
    </citation>
    <scope>NUCLEOTIDE SEQUENCE [LARGE SCALE GENOMIC DNA]</scope>
    <source>
        <strain evidence="2 3">CGMCC 1.12333</strain>
    </source>
</reference>
<dbReference type="PRINTS" id="PR01607">
    <property type="entry name" value="APYRASEFAMLY"/>
</dbReference>
<evidence type="ECO:0000313" key="3">
    <source>
        <dbReference type="Proteomes" id="UP000199138"/>
    </source>
</evidence>
<dbReference type="EMBL" id="FPBK01000017">
    <property type="protein sequence ID" value="SFU73370.1"/>
    <property type="molecule type" value="Genomic_DNA"/>
</dbReference>
<dbReference type="InterPro" id="IPR036907">
    <property type="entry name" value="5'-Nucleotdase_C_sf"/>
</dbReference>
<dbReference type="GO" id="GO:0009166">
    <property type="term" value="P:nucleotide catabolic process"/>
    <property type="evidence" value="ECO:0007669"/>
    <property type="project" value="InterPro"/>
</dbReference>
<dbReference type="PANTHER" id="PTHR11575">
    <property type="entry name" value="5'-NUCLEOTIDASE-RELATED"/>
    <property type="match status" value="1"/>
</dbReference>
<sequence length="254" mass="28917">MKIKHFVIFITLSCFFSCTEQPKGLKTIKGKQININNEVSISKEIDSFITPFKLQIAADSVLNASLSYAPKVILKESDKMNSPLGNLLADIIYEQSDSVFYSETGKHVDFALLNYGGIRANIPIGNITKKLVYKIMPFENKIIIAELPSEAITELLAYLIEKKRGHPVSKQIQLILDKNRKLKKFTINGQKTSPNKTYFVATYDFLYNGGDAMNFFKKSVNTYQTNYLARDAMTDYFMKKDTIISNTDDRFIIK</sequence>
<organism evidence="2 3">
    <name type="scientific">Pustulibacterium marinum</name>
    <dbReference type="NCBI Taxonomy" id="1224947"/>
    <lineage>
        <taxon>Bacteria</taxon>
        <taxon>Pseudomonadati</taxon>
        <taxon>Bacteroidota</taxon>
        <taxon>Flavobacteriia</taxon>
        <taxon>Flavobacteriales</taxon>
        <taxon>Flavobacteriaceae</taxon>
        <taxon>Pustulibacterium</taxon>
    </lineage>
</organism>
<evidence type="ECO:0000313" key="2">
    <source>
        <dbReference type="EMBL" id="SFU73370.1"/>
    </source>
</evidence>